<evidence type="ECO:0000313" key="2">
    <source>
        <dbReference type="Proteomes" id="UP000229421"/>
    </source>
</evidence>
<dbReference type="EMBL" id="PFTZ01000026">
    <property type="protein sequence ID" value="PJB51804.1"/>
    <property type="molecule type" value="Genomic_DNA"/>
</dbReference>
<dbReference type="Proteomes" id="UP000229421">
    <property type="component" value="Unassembled WGS sequence"/>
</dbReference>
<name>A0A2M8C6A3_9BACT</name>
<dbReference type="AlphaFoldDB" id="A0A2M8C6A3"/>
<reference evidence="2" key="1">
    <citation type="submission" date="2017-09" db="EMBL/GenBank/DDBJ databases">
        <title>Depth-based differentiation of microbial function through sediment-hosted aquifers and enrichment of novel symbionts in the deep terrestrial subsurface.</title>
        <authorList>
            <person name="Probst A.J."/>
            <person name="Ladd B."/>
            <person name="Jarett J.K."/>
            <person name="Geller-Mcgrath D.E."/>
            <person name="Sieber C.M.K."/>
            <person name="Emerson J.B."/>
            <person name="Anantharaman K."/>
            <person name="Thomas B.C."/>
            <person name="Malmstrom R."/>
            <person name="Stieglmeier M."/>
            <person name="Klingl A."/>
            <person name="Woyke T."/>
            <person name="Ryan C.M."/>
            <person name="Banfield J.F."/>
        </authorList>
    </citation>
    <scope>NUCLEOTIDE SEQUENCE [LARGE SCALE GENOMIC DNA]</scope>
</reference>
<protein>
    <submittedName>
        <fullName evidence="1">Uncharacterized protein</fullName>
    </submittedName>
</protein>
<accession>A0A2M8C6A3</accession>
<gene>
    <name evidence="1" type="ORF">CO101_00690</name>
</gene>
<comment type="caution">
    <text evidence="1">The sequence shown here is derived from an EMBL/GenBank/DDBJ whole genome shotgun (WGS) entry which is preliminary data.</text>
</comment>
<evidence type="ECO:0000313" key="1">
    <source>
        <dbReference type="EMBL" id="PJB51804.1"/>
    </source>
</evidence>
<organism evidence="1 2">
    <name type="scientific">Candidatus Berkelbacteria bacterium CG_4_9_14_3_um_filter_39_23</name>
    <dbReference type="NCBI Taxonomy" id="1974508"/>
    <lineage>
        <taxon>Bacteria</taxon>
        <taxon>Candidatus Berkelbacteria</taxon>
    </lineage>
</organism>
<proteinExistence type="predicted"/>
<sequence length="246" mass="28140">MVSKAISVDFAQDPLSEFREIKDLIVIGPAEWKKAVRGGGYKNRNPLCLSQNWCPCPQVPYSVEQMRQLVELSKAPEWNTRVVLWLALPKVGGVLTSLMGQSELWGIAHDNLVGGQVRSDPFWSNWFVEHRYPCALEPAVTEPTWLVGYELPRWTIMYCFSYQQKLARDREMSIMTASQYALMCNLLAINGVWFHKRTWSRTSSIIDGCPLSVGWYSEYGLDIDWRWWIPMGVDSRVGASVEGVPF</sequence>